<dbReference type="EMBL" id="CP022752">
    <property type="protein sequence ID" value="ASU77271.1"/>
    <property type="molecule type" value="Genomic_DNA"/>
</dbReference>
<dbReference type="AlphaFoldDB" id="A0A099D360"/>
<evidence type="ECO:0000313" key="4">
    <source>
        <dbReference type="Proteomes" id="UP000215043"/>
    </source>
</evidence>
<gene>
    <name evidence="1" type="ORF">CDG81_01910</name>
    <name evidence="2" type="ORF">IL38_19075</name>
</gene>
<keyword evidence="3" id="KW-1185">Reference proteome</keyword>
<protein>
    <submittedName>
        <fullName evidence="1">Uncharacterized protein</fullName>
    </submittedName>
</protein>
<evidence type="ECO:0000313" key="1">
    <source>
        <dbReference type="EMBL" id="ASU77271.1"/>
    </source>
</evidence>
<organism evidence="1 4">
    <name type="scientific">Actinopolyspora erythraea</name>
    <dbReference type="NCBI Taxonomy" id="414996"/>
    <lineage>
        <taxon>Bacteria</taxon>
        <taxon>Bacillati</taxon>
        <taxon>Actinomycetota</taxon>
        <taxon>Actinomycetes</taxon>
        <taxon>Actinopolysporales</taxon>
        <taxon>Actinopolysporaceae</taxon>
        <taxon>Actinopolyspora</taxon>
    </lineage>
</organism>
<sequence>MDRDITLLELDHDEIAVQQTSTDTWDIYVQPGHYWDTKPTGFLDELHRNGEVAVLHRDTGSEWNHD</sequence>
<dbReference type="HOGENOM" id="CLU_2821348_0_0_11"/>
<dbReference type="KEGG" id="aey:CDG81_01910"/>
<dbReference type="Proteomes" id="UP000215043">
    <property type="component" value="Chromosome"/>
</dbReference>
<accession>A0A099D360</accession>
<dbReference type="EMBL" id="JPMV01000035">
    <property type="protein sequence ID" value="KGI80242.1"/>
    <property type="molecule type" value="Genomic_DNA"/>
</dbReference>
<dbReference type="RefSeq" id="WP_043576250.1">
    <property type="nucleotide sequence ID" value="NZ_CP022752.1"/>
</dbReference>
<name>A0A099D360_9ACTN</name>
<evidence type="ECO:0000313" key="3">
    <source>
        <dbReference type="Proteomes" id="UP000029737"/>
    </source>
</evidence>
<dbReference type="OrthoDB" id="9857155at2"/>
<reference evidence="2 3" key="1">
    <citation type="journal article" date="2014" name="PLoS ONE">
        <title>Identification and Characterization of a New Erythromycin Biosynthetic Gene Cluster in Actinopolyspora erythraea YIM90600, a Novel Erythronolide-Producing Halophilic Actinomycete Isolated from Salt Field.</title>
        <authorList>
            <person name="Chen D."/>
            <person name="Feng J."/>
            <person name="Huang L."/>
            <person name="Zhang Q."/>
            <person name="Wu J."/>
            <person name="Zhu X."/>
            <person name="Duan Y."/>
            <person name="Xu Z."/>
        </authorList>
    </citation>
    <scope>NUCLEOTIDE SEQUENCE [LARGE SCALE GENOMIC DNA]</scope>
    <source>
        <strain evidence="2 3">YIM90600</strain>
    </source>
</reference>
<reference evidence="1 4" key="2">
    <citation type="submission" date="2017-08" db="EMBL/GenBank/DDBJ databases">
        <title>The complete genome sequence of moderately halophilic actinomycete Actinopolyspora erythraea YIM 90600, the producer of novel erythromycin, novel actinopolysporins A-C and tubercidin.</title>
        <authorList>
            <person name="Yin M."/>
            <person name="Tang S."/>
        </authorList>
    </citation>
    <scope>NUCLEOTIDE SEQUENCE [LARGE SCALE GENOMIC DNA]</scope>
    <source>
        <strain evidence="1 4">YIM 90600</strain>
    </source>
</reference>
<dbReference type="Proteomes" id="UP000029737">
    <property type="component" value="Unassembled WGS sequence"/>
</dbReference>
<evidence type="ECO:0000313" key="2">
    <source>
        <dbReference type="EMBL" id="KGI80242.1"/>
    </source>
</evidence>
<proteinExistence type="predicted"/>